<proteinExistence type="predicted"/>
<organism evidence="1 2">
    <name type="scientific">Rhabditophanes sp. KR3021</name>
    <dbReference type="NCBI Taxonomy" id="114890"/>
    <lineage>
        <taxon>Eukaryota</taxon>
        <taxon>Metazoa</taxon>
        <taxon>Ecdysozoa</taxon>
        <taxon>Nematoda</taxon>
        <taxon>Chromadorea</taxon>
        <taxon>Rhabditida</taxon>
        <taxon>Tylenchina</taxon>
        <taxon>Panagrolaimomorpha</taxon>
        <taxon>Strongyloidoidea</taxon>
        <taxon>Alloionematidae</taxon>
        <taxon>Rhabditophanes</taxon>
    </lineage>
</organism>
<accession>A0AC35U6J4</accession>
<protein>
    <submittedName>
        <fullName evidence="2">Fatty acyl-CoA reductase</fullName>
    </submittedName>
</protein>
<sequence>MGYLTKDINNFESASEVAKVFEDTNVLVTGASGFLGKVLIEKLLHDCRGIKHIYLLIRIKRGQDATTRLESLIKSPLFDRVRKSDASLLNKLVAIDGDLLSPELGITQQNSELLQKEVGIIFHCAATVKFDDILRTSLEMNLLGTTKLIALAKKMANLKCIVHASTAYANCHLSETMEKVYPPPINPTKLVDALGCFDDEMIETITPKILKTRPNTYTFTKALAESQFIEDCKDLPAIIIRPSIIGACWSEPCPGWTDNYNGPTGMITAVGKCVLRYVPGKEEMKADIIPVDIVSNLMVVCAYHRITNDTKEIPVVHCTSGVLNPVRWKNVQTFTSQFFRDYPFADTDGLPFAECTDYQTVFNIDYYVRGYFPAKALDFVNGVIGKKSNYGRTYDQIYKMIATLKFFTNHEWHFHSENLVKIWDTLGSEDKERFNFDVRQVEWNKYFYDYLMGIKIYLFKQTFTDIKKEQKRAKKLWRSPSILHMIFWFIAVRLFAW</sequence>
<name>A0AC35U6J4_9BILA</name>
<dbReference type="WBParaSite" id="RSKR_0000822300.1">
    <property type="protein sequence ID" value="RSKR_0000822300.1"/>
    <property type="gene ID" value="RSKR_0000822300"/>
</dbReference>
<reference evidence="2" key="1">
    <citation type="submission" date="2016-11" db="UniProtKB">
        <authorList>
            <consortium name="WormBaseParasite"/>
        </authorList>
    </citation>
    <scope>IDENTIFICATION</scope>
    <source>
        <strain evidence="2">KR3021</strain>
    </source>
</reference>
<evidence type="ECO:0000313" key="1">
    <source>
        <dbReference type="Proteomes" id="UP000095286"/>
    </source>
</evidence>
<evidence type="ECO:0000313" key="2">
    <source>
        <dbReference type="WBParaSite" id="RSKR_0000822300.1"/>
    </source>
</evidence>
<dbReference type="Proteomes" id="UP000095286">
    <property type="component" value="Unplaced"/>
</dbReference>